<dbReference type="AlphaFoldDB" id="A0AAW2TPC0"/>
<evidence type="ECO:0008006" key="2">
    <source>
        <dbReference type="Google" id="ProtNLM"/>
    </source>
</evidence>
<dbReference type="PANTHER" id="PTHR11439">
    <property type="entry name" value="GAG-POL-RELATED RETROTRANSPOSON"/>
    <property type="match status" value="1"/>
</dbReference>
<name>A0AAW2TPC0_9LAMI</name>
<sequence length="110" mass="12455">MSVMQHKYIIDINIDARMTTAKLVLIPLPQGLNLSAEHGALLKEPKRYRRLIGCLFYLGFTRPRLSFAVQQLSQFLQNPTNQHGDVALHIVCYLKGTTGTGLFFFHLLAI</sequence>
<comment type="caution">
    <text evidence="1">The sequence shown here is derived from an EMBL/GenBank/DDBJ whole genome shotgun (WGS) entry which is preliminary data.</text>
</comment>
<reference evidence="1" key="2">
    <citation type="journal article" date="2024" name="Plant">
        <title>Genomic evolution and insights into agronomic trait innovations of Sesamum species.</title>
        <authorList>
            <person name="Miao H."/>
            <person name="Wang L."/>
            <person name="Qu L."/>
            <person name="Liu H."/>
            <person name="Sun Y."/>
            <person name="Le M."/>
            <person name="Wang Q."/>
            <person name="Wei S."/>
            <person name="Zheng Y."/>
            <person name="Lin W."/>
            <person name="Duan Y."/>
            <person name="Cao H."/>
            <person name="Xiong S."/>
            <person name="Wang X."/>
            <person name="Wei L."/>
            <person name="Li C."/>
            <person name="Ma Q."/>
            <person name="Ju M."/>
            <person name="Zhao R."/>
            <person name="Li G."/>
            <person name="Mu C."/>
            <person name="Tian Q."/>
            <person name="Mei H."/>
            <person name="Zhang T."/>
            <person name="Gao T."/>
            <person name="Zhang H."/>
        </authorList>
    </citation>
    <scope>NUCLEOTIDE SEQUENCE</scope>
    <source>
        <strain evidence="1">KEN1</strain>
    </source>
</reference>
<dbReference type="PANTHER" id="PTHR11439:SF470">
    <property type="entry name" value="CYSTEINE-RICH RLK (RECEPTOR-LIKE PROTEIN KINASE) 8"/>
    <property type="match status" value="1"/>
</dbReference>
<gene>
    <name evidence="1" type="ORF">Slati_3956100</name>
</gene>
<accession>A0AAW2TPC0</accession>
<reference evidence="1" key="1">
    <citation type="submission" date="2020-06" db="EMBL/GenBank/DDBJ databases">
        <authorList>
            <person name="Li T."/>
            <person name="Hu X."/>
            <person name="Zhang T."/>
            <person name="Song X."/>
            <person name="Zhang H."/>
            <person name="Dai N."/>
            <person name="Sheng W."/>
            <person name="Hou X."/>
            <person name="Wei L."/>
        </authorList>
    </citation>
    <scope>NUCLEOTIDE SEQUENCE</scope>
    <source>
        <strain evidence="1">KEN1</strain>
        <tissue evidence="1">Leaf</tissue>
    </source>
</reference>
<evidence type="ECO:0000313" key="1">
    <source>
        <dbReference type="EMBL" id="KAL0406422.1"/>
    </source>
</evidence>
<organism evidence="1">
    <name type="scientific">Sesamum latifolium</name>
    <dbReference type="NCBI Taxonomy" id="2727402"/>
    <lineage>
        <taxon>Eukaryota</taxon>
        <taxon>Viridiplantae</taxon>
        <taxon>Streptophyta</taxon>
        <taxon>Embryophyta</taxon>
        <taxon>Tracheophyta</taxon>
        <taxon>Spermatophyta</taxon>
        <taxon>Magnoliopsida</taxon>
        <taxon>eudicotyledons</taxon>
        <taxon>Gunneridae</taxon>
        <taxon>Pentapetalae</taxon>
        <taxon>asterids</taxon>
        <taxon>lamiids</taxon>
        <taxon>Lamiales</taxon>
        <taxon>Pedaliaceae</taxon>
        <taxon>Sesamum</taxon>
    </lineage>
</organism>
<dbReference type="EMBL" id="JACGWN010000014">
    <property type="protein sequence ID" value="KAL0406422.1"/>
    <property type="molecule type" value="Genomic_DNA"/>
</dbReference>
<proteinExistence type="predicted"/>
<protein>
    <recommendedName>
        <fullName evidence="2">Reverse transcriptase</fullName>
    </recommendedName>
</protein>